<gene>
    <name evidence="1" type="ORF">LDCGVIBL_CDS0183</name>
</gene>
<name>A0AAU8HYP6_9CAUD</name>
<evidence type="ECO:0000313" key="1">
    <source>
        <dbReference type="EMBL" id="XCI77541.1"/>
    </source>
</evidence>
<reference evidence="1" key="1">
    <citation type="submission" date="2024-03" db="EMBL/GenBank/DDBJ databases">
        <authorList>
            <person name="Chantapakul B."/>
            <person name="Wang S."/>
        </authorList>
    </citation>
    <scope>NUCLEOTIDE SEQUENCE</scope>
</reference>
<protein>
    <submittedName>
        <fullName evidence="1">Uncharacterized protein</fullName>
    </submittedName>
</protein>
<dbReference type="EMBL" id="PP429226">
    <property type="protein sequence ID" value="XCI77541.1"/>
    <property type="molecule type" value="Genomic_DNA"/>
</dbReference>
<organism evidence="1">
    <name type="scientific">Rhizobium phage LG08</name>
    <dbReference type="NCBI Taxonomy" id="3129229"/>
    <lineage>
        <taxon>Viruses</taxon>
        <taxon>Duplodnaviria</taxon>
        <taxon>Heunggongvirae</taxon>
        <taxon>Uroviricota</taxon>
        <taxon>Caudoviricetes</taxon>
    </lineage>
</organism>
<proteinExistence type="predicted"/>
<sequence>MPRSSSYGSQSQVTISADYVEDYDPLRGQDFWPRVGFT</sequence>
<accession>A0AAU8HYP6</accession>